<dbReference type="SUPFAM" id="SSF51905">
    <property type="entry name" value="FAD/NAD(P)-binding domain"/>
    <property type="match status" value="1"/>
</dbReference>
<dbReference type="InterPro" id="IPR000595">
    <property type="entry name" value="cNMP-bd_dom"/>
</dbReference>
<sequence>MAVADTPLRPEPPAHARETQIFPRLDTPLIERIAAYGAEEQPASDMLLFARGDRNPDFFVVREGAIDLFDGEGDYVRSYLPGQFSGELHLFSGRASLLDGRAAAGTRLLRLSPQAFRRMASAEPDIGEIIMRAFILRRVDLLATGFGGITLVGSAEDPETHRIREFLTRNAHPHRFVDLRDPAAPAALATDELPAVLLPEGRVLSRPSVTQLTELLGLNGVPDSDALYDLVVVGAGPAGLAAAVYGASEGLSTCVVEAEAPGGQAGTSSRIENYLGFPTGISGQALAGRAITQAHKFGAVLRVSCRAKHLDCRSSPLQVSLESGETLKARAVVIATGARYRRLDVPNYAALEGRGIYYAATPMEAQLCAGAEVVVVGGGNSAGQAAMFLSRSCARVHILVRGPGLAATMSDYLVQRIAGSANVQLHSFCEVTSVEGTDFLTRLSWRDSASGTTETRDVRGLFVMIGAAPNTEWLSDCLPLDPAGFVPTGVDTAGRPLASPYATIIDGVFAVGDVRAGSVKRVASGVGEGAAVVSAVHSHIAG</sequence>
<feature type="domain" description="Cyclic nucleotide-binding" evidence="4">
    <location>
        <begin position="21"/>
        <end position="137"/>
    </location>
</feature>
<dbReference type="InterPro" id="IPR018490">
    <property type="entry name" value="cNMP-bd_dom_sf"/>
</dbReference>
<evidence type="ECO:0000259" key="4">
    <source>
        <dbReference type="PROSITE" id="PS50042"/>
    </source>
</evidence>
<proteinExistence type="predicted"/>
<dbReference type="GO" id="GO:0016491">
    <property type="term" value="F:oxidoreductase activity"/>
    <property type="evidence" value="ECO:0007669"/>
    <property type="project" value="UniProtKB-KW"/>
</dbReference>
<organism evidence="5 6">
    <name type="scientific">Sphingomonas pokkalii</name>
    <dbReference type="NCBI Taxonomy" id="2175090"/>
    <lineage>
        <taxon>Bacteria</taxon>
        <taxon>Pseudomonadati</taxon>
        <taxon>Pseudomonadota</taxon>
        <taxon>Alphaproteobacteria</taxon>
        <taxon>Sphingomonadales</taxon>
        <taxon>Sphingomonadaceae</taxon>
        <taxon>Sphingomonas</taxon>
    </lineage>
</organism>
<dbReference type="PROSITE" id="PS50042">
    <property type="entry name" value="CNMP_BINDING_3"/>
    <property type="match status" value="1"/>
</dbReference>
<reference evidence="5 6" key="1">
    <citation type="submission" date="2018-05" db="EMBL/GenBank/DDBJ databases">
        <title>Description of Sphingomonas pokkalii sp nov, isolated from the rhizosphere of saline tolerant pokkali rice and its draft genome analysis.</title>
        <authorList>
            <person name="Menon R."/>
            <person name="Kumari S."/>
            <person name="Rameshkumar N."/>
        </authorList>
    </citation>
    <scope>NUCLEOTIDE SEQUENCE [LARGE SCALE GENOMIC DNA]</scope>
    <source>
        <strain evidence="5 6">L3B27</strain>
    </source>
</reference>
<dbReference type="Gene3D" id="3.50.50.60">
    <property type="entry name" value="FAD/NAD(P)-binding domain"/>
    <property type="match status" value="2"/>
</dbReference>
<evidence type="ECO:0000256" key="1">
    <source>
        <dbReference type="ARBA" id="ARBA00018719"/>
    </source>
</evidence>
<dbReference type="PRINTS" id="PR00469">
    <property type="entry name" value="PNDRDTASEII"/>
</dbReference>
<dbReference type="RefSeq" id="WP_116468222.1">
    <property type="nucleotide sequence ID" value="NZ_QENQ01000001.1"/>
</dbReference>
<evidence type="ECO:0000313" key="6">
    <source>
        <dbReference type="Proteomes" id="UP000245890"/>
    </source>
</evidence>
<dbReference type="EMBL" id="QENQ01000001">
    <property type="protein sequence ID" value="PVX28777.1"/>
    <property type="molecule type" value="Genomic_DNA"/>
</dbReference>
<dbReference type="Gene3D" id="2.60.120.10">
    <property type="entry name" value="Jelly Rolls"/>
    <property type="match status" value="1"/>
</dbReference>
<keyword evidence="3" id="KW-0560">Oxidoreductase</keyword>
<dbReference type="InterPro" id="IPR014710">
    <property type="entry name" value="RmlC-like_jellyroll"/>
</dbReference>
<comment type="caution">
    <text evidence="5">The sequence shown here is derived from an EMBL/GenBank/DDBJ whole genome shotgun (WGS) entry which is preliminary data.</text>
</comment>
<dbReference type="Proteomes" id="UP000245890">
    <property type="component" value="Unassembled WGS sequence"/>
</dbReference>
<evidence type="ECO:0000313" key="5">
    <source>
        <dbReference type="EMBL" id="PVX28777.1"/>
    </source>
</evidence>
<dbReference type="CDD" id="cd00038">
    <property type="entry name" value="CAP_ED"/>
    <property type="match status" value="1"/>
</dbReference>
<dbReference type="PRINTS" id="PR00368">
    <property type="entry name" value="FADPNR"/>
</dbReference>
<evidence type="ECO:0000256" key="3">
    <source>
        <dbReference type="ARBA" id="ARBA00023002"/>
    </source>
</evidence>
<keyword evidence="2" id="KW-0285">Flavoprotein</keyword>
<dbReference type="SMART" id="SM00100">
    <property type="entry name" value="cNMP"/>
    <property type="match status" value="1"/>
</dbReference>
<dbReference type="Pfam" id="PF00027">
    <property type="entry name" value="cNMP_binding"/>
    <property type="match status" value="1"/>
</dbReference>
<dbReference type="InterPro" id="IPR036188">
    <property type="entry name" value="FAD/NAD-bd_sf"/>
</dbReference>
<gene>
    <name evidence="5" type="ORF">DD559_05085</name>
</gene>
<evidence type="ECO:0000256" key="2">
    <source>
        <dbReference type="ARBA" id="ARBA00022630"/>
    </source>
</evidence>
<dbReference type="InterPro" id="IPR050097">
    <property type="entry name" value="Ferredoxin-NADP_redctase_2"/>
</dbReference>
<dbReference type="SUPFAM" id="SSF51206">
    <property type="entry name" value="cAMP-binding domain-like"/>
    <property type="match status" value="1"/>
</dbReference>
<dbReference type="Pfam" id="PF07992">
    <property type="entry name" value="Pyr_redox_2"/>
    <property type="match status" value="1"/>
</dbReference>
<dbReference type="InterPro" id="IPR023753">
    <property type="entry name" value="FAD/NAD-binding_dom"/>
</dbReference>
<dbReference type="OrthoDB" id="9786503at2"/>
<keyword evidence="6" id="KW-1185">Reference proteome</keyword>
<dbReference type="AlphaFoldDB" id="A0A2U0SBN1"/>
<dbReference type="PANTHER" id="PTHR48105">
    <property type="entry name" value="THIOREDOXIN REDUCTASE 1-RELATED-RELATED"/>
    <property type="match status" value="1"/>
</dbReference>
<protein>
    <recommendedName>
        <fullName evidence="1">Thioredoxin reductase</fullName>
    </recommendedName>
</protein>
<name>A0A2U0SBN1_9SPHN</name>
<accession>A0A2U0SBN1</accession>